<evidence type="ECO:0000256" key="3">
    <source>
        <dbReference type="ARBA" id="ARBA00022525"/>
    </source>
</evidence>
<dbReference type="EMBL" id="AAGW02038229">
    <property type="status" value="NOT_ANNOTATED_CDS"/>
    <property type="molecule type" value="Genomic_DNA"/>
</dbReference>
<evidence type="ECO:0000256" key="1">
    <source>
        <dbReference type="ARBA" id="ARBA00004613"/>
    </source>
</evidence>
<dbReference type="Bgee" id="ENSOCUG00000035279">
    <property type="expression patterns" value="Expressed in ovary and 1 other cell type or tissue"/>
</dbReference>
<evidence type="ECO:0000313" key="5">
    <source>
        <dbReference type="Ensembl" id="ENSOCUP00000031137.1"/>
    </source>
</evidence>
<gene>
    <name evidence="5" type="primary">OOSP4B</name>
</gene>
<dbReference type="Proteomes" id="UP000001811">
    <property type="component" value="Chromosome 1"/>
</dbReference>
<dbReference type="GO" id="GO:0005576">
    <property type="term" value="C:extracellular region"/>
    <property type="evidence" value="ECO:0007669"/>
    <property type="project" value="UniProtKB-SubCell"/>
</dbReference>
<dbReference type="AlphaFoldDB" id="A0A5F9CBH8"/>
<keyword evidence="4" id="KW-0732">Signal</keyword>
<name>A0A5F9CBH8_RABIT</name>
<dbReference type="Ensembl" id="ENSOCUT00000060509.1">
    <property type="protein sequence ID" value="ENSOCUP00000031137.1"/>
    <property type="gene ID" value="ENSOCUG00000035279.1"/>
</dbReference>
<evidence type="ECO:0000256" key="2">
    <source>
        <dbReference type="ARBA" id="ARBA00010071"/>
    </source>
</evidence>
<dbReference type="InParanoid" id="A0A5F9CBH8"/>
<comment type="subcellular location">
    <subcellularLocation>
        <location evidence="1">Secreted</location>
    </subcellularLocation>
</comment>
<comment type="similarity">
    <text evidence="2">Belongs to the PLAC1 family.</text>
</comment>
<dbReference type="PANTHER" id="PTHR14380">
    <property type="entry name" value="PLACENTA-SPECIFIC PROTEIN 1"/>
    <property type="match status" value="1"/>
</dbReference>
<dbReference type="InterPro" id="IPR033222">
    <property type="entry name" value="PLAC1_fam"/>
</dbReference>
<sequence length="158" mass="18166">MKACALLAVTSVCSDDWLVARIRKRPFDNDTEVRIGDIHLGNSCLVTRMLSFNYEFSYPIIYCGIKKFIFQGNDVFILSEINYKPRLDTSYTFPVVCFMKRLIFSSLVTFGLNGHEINLLSDSSQVRRVQQSSISFQSEKCEPDFSSVQKEQKSLHQQ</sequence>
<protein>
    <submittedName>
        <fullName evidence="5">Oocyte secreted protein family member 4B</fullName>
    </submittedName>
</protein>
<evidence type="ECO:0000256" key="4">
    <source>
        <dbReference type="ARBA" id="ARBA00022729"/>
    </source>
</evidence>
<reference evidence="5 6" key="1">
    <citation type="journal article" date="2011" name="Nature">
        <title>A high-resolution map of human evolutionary constraint using 29 mammals.</title>
        <authorList>
            <person name="Lindblad-Toh K."/>
            <person name="Garber M."/>
            <person name="Zuk O."/>
            <person name="Lin M.F."/>
            <person name="Parker B.J."/>
            <person name="Washietl S."/>
            <person name="Kheradpour P."/>
            <person name="Ernst J."/>
            <person name="Jordan G."/>
            <person name="Mauceli E."/>
            <person name="Ward L.D."/>
            <person name="Lowe C.B."/>
            <person name="Holloway A.K."/>
            <person name="Clamp M."/>
            <person name="Gnerre S."/>
            <person name="Alfoldi J."/>
            <person name="Beal K."/>
            <person name="Chang J."/>
            <person name="Clawson H."/>
            <person name="Cuff J."/>
            <person name="Di Palma F."/>
            <person name="Fitzgerald S."/>
            <person name="Flicek P."/>
            <person name="Guttman M."/>
            <person name="Hubisz M.J."/>
            <person name="Jaffe D.B."/>
            <person name="Jungreis I."/>
            <person name="Kent W.J."/>
            <person name="Kostka D."/>
            <person name="Lara M."/>
            <person name="Martins A.L."/>
            <person name="Massingham T."/>
            <person name="Moltke I."/>
            <person name="Raney B.J."/>
            <person name="Rasmussen M.D."/>
            <person name="Robinson J."/>
            <person name="Stark A."/>
            <person name="Vilella A.J."/>
            <person name="Wen J."/>
            <person name="Xie X."/>
            <person name="Zody M.C."/>
            <person name="Baldwin J."/>
            <person name="Bloom T."/>
            <person name="Chin C.W."/>
            <person name="Heiman D."/>
            <person name="Nicol R."/>
            <person name="Nusbaum C."/>
            <person name="Young S."/>
            <person name="Wilkinson J."/>
            <person name="Worley K.C."/>
            <person name="Kovar C.L."/>
            <person name="Muzny D.M."/>
            <person name="Gibbs R.A."/>
            <person name="Cree A."/>
            <person name="Dihn H.H."/>
            <person name="Fowler G."/>
            <person name="Jhangiani S."/>
            <person name="Joshi V."/>
            <person name="Lee S."/>
            <person name="Lewis L.R."/>
            <person name="Nazareth L.V."/>
            <person name="Okwuonu G."/>
            <person name="Santibanez J."/>
            <person name="Warren W.C."/>
            <person name="Mardis E.R."/>
            <person name="Weinstock G.M."/>
            <person name="Wilson R.K."/>
            <person name="Delehaunty K."/>
            <person name="Dooling D."/>
            <person name="Fronik C."/>
            <person name="Fulton L."/>
            <person name="Fulton B."/>
            <person name="Graves T."/>
            <person name="Minx P."/>
            <person name="Sodergren E."/>
            <person name="Birney E."/>
            <person name="Margulies E.H."/>
            <person name="Herrero J."/>
            <person name="Green E.D."/>
            <person name="Haussler D."/>
            <person name="Siepel A."/>
            <person name="Goldman N."/>
            <person name="Pollard K.S."/>
            <person name="Pedersen J.S."/>
            <person name="Lander E.S."/>
            <person name="Kellis M."/>
        </authorList>
    </citation>
    <scope>NUCLEOTIDE SEQUENCE [LARGE SCALE GENOMIC DNA]</scope>
    <source>
        <strain evidence="5 6">Thorbecke inbred</strain>
    </source>
</reference>
<dbReference type="GeneTree" id="ENSGT00960000193303"/>
<proteinExistence type="inferred from homology"/>
<keyword evidence="6" id="KW-1185">Reference proteome</keyword>
<keyword evidence="3" id="KW-0964">Secreted</keyword>
<reference evidence="5" key="3">
    <citation type="submission" date="2025-09" db="UniProtKB">
        <authorList>
            <consortium name="Ensembl"/>
        </authorList>
    </citation>
    <scope>IDENTIFICATION</scope>
    <source>
        <strain evidence="5">Thorbecke</strain>
    </source>
</reference>
<reference evidence="5" key="2">
    <citation type="submission" date="2025-08" db="UniProtKB">
        <authorList>
            <consortium name="Ensembl"/>
        </authorList>
    </citation>
    <scope>IDENTIFICATION</scope>
    <source>
        <strain evidence="5">Thorbecke</strain>
    </source>
</reference>
<organism evidence="5 6">
    <name type="scientific">Oryctolagus cuniculus</name>
    <name type="common">Rabbit</name>
    <dbReference type="NCBI Taxonomy" id="9986"/>
    <lineage>
        <taxon>Eukaryota</taxon>
        <taxon>Metazoa</taxon>
        <taxon>Chordata</taxon>
        <taxon>Craniata</taxon>
        <taxon>Vertebrata</taxon>
        <taxon>Euteleostomi</taxon>
        <taxon>Mammalia</taxon>
        <taxon>Eutheria</taxon>
        <taxon>Euarchontoglires</taxon>
        <taxon>Glires</taxon>
        <taxon>Lagomorpha</taxon>
        <taxon>Leporidae</taxon>
        <taxon>Oryctolagus</taxon>
    </lineage>
</organism>
<evidence type="ECO:0000313" key="6">
    <source>
        <dbReference type="Proteomes" id="UP000001811"/>
    </source>
</evidence>
<accession>A0A5F9CBH8</accession>
<dbReference type="PANTHER" id="PTHR14380:SF9">
    <property type="entry name" value="OOCYTE-SECRETED PROTEIN 4B"/>
    <property type="match status" value="1"/>
</dbReference>